<dbReference type="EMBL" id="BOMI01000177">
    <property type="protein sequence ID" value="GID79750.1"/>
    <property type="molecule type" value="Genomic_DNA"/>
</dbReference>
<dbReference type="Gene3D" id="3.30.460.40">
    <property type="match status" value="1"/>
</dbReference>
<dbReference type="Proteomes" id="UP000609879">
    <property type="component" value="Unassembled WGS sequence"/>
</dbReference>
<gene>
    <name evidence="1" type="ORF">Ade02nite_83910</name>
</gene>
<sequence>MTPDIEAWQSWHPSYVAERLAGLEVPWYVAGGWAIDLHLGGTLREHEDTEIAVPAAHFAAVAGRLPELAFFAPAGAGVLVPATPGALAEHHQTWALDPVAEVWRLDVFREPHEGDTWVSRRHASQRRPYSEIVRRTPDGIPYLSPDVALFFKAKHTRPKDQEDYDAVAPTLTAAERAWLDEALDLVHPGHAWRS</sequence>
<dbReference type="RefSeq" id="WP_203776283.1">
    <property type="nucleotide sequence ID" value="NZ_BAAABO010000031.1"/>
</dbReference>
<protein>
    <recommendedName>
        <fullName evidence="3">Amino acid transporter</fullName>
    </recommendedName>
</protein>
<comment type="caution">
    <text evidence="1">The sequence shown here is derived from an EMBL/GenBank/DDBJ whole genome shotgun (WGS) entry which is preliminary data.</text>
</comment>
<reference evidence="1 2" key="1">
    <citation type="submission" date="2021-01" db="EMBL/GenBank/DDBJ databases">
        <title>Whole genome shotgun sequence of Actinoplanes deccanensis NBRC 13994.</title>
        <authorList>
            <person name="Komaki H."/>
            <person name="Tamura T."/>
        </authorList>
    </citation>
    <scope>NUCLEOTIDE SEQUENCE [LARGE SCALE GENOMIC DNA]</scope>
    <source>
        <strain evidence="1 2">NBRC 13994</strain>
    </source>
</reference>
<dbReference type="InterPro" id="IPR019646">
    <property type="entry name" value="Aminoglyc_AdlTrfase"/>
</dbReference>
<accession>A0ABQ3YIJ7</accession>
<proteinExistence type="predicted"/>
<keyword evidence="2" id="KW-1185">Reference proteome</keyword>
<organism evidence="1 2">
    <name type="scientific">Paractinoplanes deccanensis</name>
    <dbReference type="NCBI Taxonomy" id="113561"/>
    <lineage>
        <taxon>Bacteria</taxon>
        <taxon>Bacillati</taxon>
        <taxon>Actinomycetota</taxon>
        <taxon>Actinomycetes</taxon>
        <taxon>Micromonosporales</taxon>
        <taxon>Micromonosporaceae</taxon>
        <taxon>Paractinoplanes</taxon>
    </lineage>
</organism>
<evidence type="ECO:0000313" key="1">
    <source>
        <dbReference type="EMBL" id="GID79750.1"/>
    </source>
</evidence>
<evidence type="ECO:0008006" key="3">
    <source>
        <dbReference type="Google" id="ProtNLM"/>
    </source>
</evidence>
<evidence type="ECO:0000313" key="2">
    <source>
        <dbReference type="Proteomes" id="UP000609879"/>
    </source>
</evidence>
<dbReference type="Pfam" id="PF10706">
    <property type="entry name" value="Aminoglyc_resit"/>
    <property type="match status" value="1"/>
</dbReference>
<name>A0ABQ3YIJ7_9ACTN</name>